<reference evidence="1 2" key="1">
    <citation type="submission" date="2017-03" db="EMBL/GenBank/DDBJ databases">
        <title>Genome sequence of Clostridium thermoalcaliphilum DSM 7309.</title>
        <authorList>
            <person name="Poehlein A."/>
            <person name="Daniel R."/>
        </authorList>
    </citation>
    <scope>NUCLEOTIDE SEQUENCE [LARGE SCALE GENOMIC DNA]</scope>
    <source>
        <strain evidence="1 2">DSM 7309</strain>
    </source>
</reference>
<organism evidence="1 2">
    <name type="scientific">Alkalithermobacter paradoxus</name>
    <dbReference type="NCBI Taxonomy" id="29349"/>
    <lineage>
        <taxon>Bacteria</taxon>
        <taxon>Bacillati</taxon>
        <taxon>Bacillota</taxon>
        <taxon>Clostridia</taxon>
        <taxon>Peptostreptococcales</taxon>
        <taxon>Tepidibacteraceae</taxon>
        <taxon>Alkalithermobacter</taxon>
    </lineage>
</organism>
<accession>A0A1V4I5R4</accession>
<dbReference type="Proteomes" id="UP000190140">
    <property type="component" value="Unassembled WGS sequence"/>
</dbReference>
<protein>
    <submittedName>
        <fullName evidence="1">Uncharacterized protein</fullName>
    </submittedName>
</protein>
<dbReference type="EMBL" id="MZGW01000006">
    <property type="protein sequence ID" value="OPJ55328.1"/>
    <property type="molecule type" value="Genomic_DNA"/>
</dbReference>
<proteinExistence type="predicted"/>
<evidence type="ECO:0000313" key="1">
    <source>
        <dbReference type="EMBL" id="OPJ55328.1"/>
    </source>
</evidence>
<dbReference type="AlphaFoldDB" id="A0A1V4I5R4"/>
<name>A0A1V4I5R4_9FIRM</name>
<gene>
    <name evidence="1" type="ORF">CLOTH_16310</name>
</gene>
<keyword evidence="2" id="KW-1185">Reference proteome</keyword>
<comment type="caution">
    <text evidence="1">The sequence shown here is derived from an EMBL/GenBank/DDBJ whole genome shotgun (WGS) entry which is preliminary data.</text>
</comment>
<sequence>MVRGSGFLVSYIVQNTGSQATRPFNVVLRDLRTNQILGTQTISLNAFETREVVLI</sequence>
<evidence type="ECO:0000313" key="2">
    <source>
        <dbReference type="Proteomes" id="UP000190140"/>
    </source>
</evidence>